<dbReference type="InterPro" id="IPR001584">
    <property type="entry name" value="Integrase_cat-core"/>
</dbReference>
<gene>
    <name evidence="3" type="ORF">HOLleu_38764</name>
</gene>
<dbReference type="InterPro" id="IPR043502">
    <property type="entry name" value="DNA/RNA_pol_sf"/>
</dbReference>
<dbReference type="InterPro" id="IPR036397">
    <property type="entry name" value="RNaseH_sf"/>
</dbReference>
<name>A0A9Q0YMD7_HOLLE</name>
<evidence type="ECO:0000313" key="3">
    <source>
        <dbReference type="EMBL" id="KAJ8021526.1"/>
    </source>
</evidence>
<evidence type="ECO:0000256" key="1">
    <source>
        <dbReference type="SAM" id="MobiDB-lite"/>
    </source>
</evidence>
<dbReference type="Pfam" id="PF05380">
    <property type="entry name" value="Peptidase_A17"/>
    <property type="match status" value="1"/>
</dbReference>
<accession>A0A9Q0YMD7</accession>
<dbReference type="InterPro" id="IPR040676">
    <property type="entry name" value="DUF5641"/>
</dbReference>
<evidence type="ECO:0000259" key="2">
    <source>
        <dbReference type="PROSITE" id="PS50994"/>
    </source>
</evidence>
<evidence type="ECO:0000313" key="4">
    <source>
        <dbReference type="Proteomes" id="UP001152320"/>
    </source>
</evidence>
<dbReference type="Gene3D" id="3.30.420.10">
    <property type="entry name" value="Ribonuclease H-like superfamily/Ribonuclease H"/>
    <property type="match status" value="1"/>
</dbReference>
<dbReference type="InterPro" id="IPR041588">
    <property type="entry name" value="Integrase_H2C2"/>
</dbReference>
<reference evidence="3" key="1">
    <citation type="submission" date="2021-10" db="EMBL/GenBank/DDBJ databases">
        <title>Tropical sea cucumber genome reveals ecological adaptation and Cuvierian tubules defense mechanism.</title>
        <authorList>
            <person name="Chen T."/>
        </authorList>
    </citation>
    <scope>NUCLEOTIDE SEQUENCE</scope>
    <source>
        <strain evidence="3">Nanhai2018</strain>
        <tissue evidence="3">Muscle</tissue>
    </source>
</reference>
<sequence length="1708" mass="193701">MKKACTVTEELEKINGDVLFLCEGAEYQQAEDYIQECFKEFIDTKKLVNSSLKDQKETPASNIVSTDTKQDNQSQLRLSSLNLLTAANTIKFSGNPLYYHSFVSGYNSAVEGIGDFSIKLKALLALCEGDALASIQYALLQNPEDGLKAALETLKNRFGNPPVIAQAWVRKIVSSDKLHSGNINRFSDDLENCVAALTSLNCLGELDNQTNIRIISEKLPRFLQQRWTRESTKIKRSTGKYGSLKELVTFVRISAEEMTDPILGGGSGEPAKSEVGSVRIRRDNKGKTFYAGGKNGAASAKDSNCCGCGSTSHPIWRCSVFKGLSVNNRWDVVTKNKLCFKCLGNHFAKNCKREMRCDIGGCRSDHNRLLHRSKENDSEQGQIREGEQGSSQPSEPRESEGQSRGRNSLNKGQGLALRIVPVMVRQGTKEIKINALLDDGSEQTYIDSGLAAELGLSGTQGEVCVGLLNGLEKRFASSEIELEISNVIDSRKKYKIRGMTIDQVCGDLKPKQWPRISKDWDHLKDVNFPVPADGPVALLIGVDHVDLHRALEERAGGVGEPVARKTPLGWTCVGPTTKGHRFLTYHTKQVKTFTCQIVESVDDTIKKFWEIDSMGIKEENVPQTNEERRALELVKESLKTVDGRYEVKIPWSGNKDEISNNKIIAERRLHNLEKKLTSDKCLGEEYCKVINDYEEKGYIKKVNESDKGLERAWYLPHFAVVKPDRETTKVRIVYDASAKYNGLSLNDVILNGPKLQTDLFDVLLNFRRNKIALMCDISEMYMQVGIDKDDRGMLRFLWRDLDQNRAPDIYEFQRLAFGLNAAPFISQLVAKENAKKYQNEFPLASKTVLQSTYMDDSMDSVSDVNIGIKLYHQINELWSRAGMEARKWLSNSKEVLHEIPPNHRAQQVRLAEGELPSVKALGLTWVSEEDMFIFSRLVAPEENKIWTKRRVLSKLASVFDPLGFVSPVTVRGKILMQEIWESGSDWDEPVNPRIAQKFQKWCDDLDCMANIKVDRCLCPYSDQKMEIHTFVDASSEAYGAITYVKSMNNDEDSSTIRLVAAKTRVAPLKSTSIPRLELMAAVLGLRLTESVVKTLGFNMRDVTFWSDSSNVLWWIRGRSRNFKPFVANRVGVIQTKSNPSQWRYVPTKLNPADVASRGTTARELCESRLWWNGPEFLKKSRDYWPENKFEEVLRDTEQKKVSSFLTKICLESADFRLNPERFSNWQRLVHVFAYVSRFVTNCRNLQEHRQKGELTVEEVRDAEIALIRSAQEETFSEEVKQLKKRQAVKSQSVLSSLMPKIEDGVLRVSGRLSLIEVLPYDTRFPIILPRKHPVTRLIVKHYHDKGNHVMGTNHILSLISEKYWIIHGREEIREWEKNCMECKRRKAKAACQVMAPLPPNRGTASLRAFSKVSVDYAGPFFTIQGRGKARQKRYLCLFVCLETRAVHCEMAYGLDTDTFLNALFRFINRRGQPLQIISDNGSNFIGAERELKGLVEALDKLKLERRMTSQGIKWSINPPLTPHFGGVHESLIKSAKRAIYAILKQADINDEELNSAFVGAEGMLNSRPLTYVSSSEKDPTPLTPNHFLHGSLGANVAPDEIIDATQFSLRKRWRRVQELVKHFWGRWTKEWLPTLNRRNKWREPNKDLAVGDVVLTIEKDLQWGKWPLGRVVEVYPGPDGYVRVAKVKTAKGEVVRGITKLCPLEIVE</sequence>
<dbReference type="Pfam" id="PF18701">
    <property type="entry name" value="DUF5641"/>
    <property type="match status" value="1"/>
</dbReference>
<dbReference type="GO" id="GO:0003676">
    <property type="term" value="F:nucleic acid binding"/>
    <property type="evidence" value="ECO:0007669"/>
    <property type="project" value="InterPro"/>
</dbReference>
<feature type="region of interest" description="Disordered" evidence="1">
    <location>
        <begin position="371"/>
        <end position="409"/>
    </location>
</feature>
<dbReference type="InterPro" id="IPR005312">
    <property type="entry name" value="DUF1759"/>
</dbReference>
<dbReference type="PANTHER" id="PTHR47331:SF1">
    <property type="entry name" value="GAG-LIKE PROTEIN"/>
    <property type="match status" value="1"/>
</dbReference>
<dbReference type="Gene3D" id="1.10.340.70">
    <property type="match status" value="1"/>
</dbReference>
<dbReference type="SUPFAM" id="SSF53098">
    <property type="entry name" value="Ribonuclease H-like"/>
    <property type="match status" value="1"/>
</dbReference>
<keyword evidence="4" id="KW-1185">Reference proteome</keyword>
<organism evidence="3 4">
    <name type="scientific">Holothuria leucospilota</name>
    <name type="common">Black long sea cucumber</name>
    <name type="synonym">Mertensiothuria leucospilota</name>
    <dbReference type="NCBI Taxonomy" id="206669"/>
    <lineage>
        <taxon>Eukaryota</taxon>
        <taxon>Metazoa</taxon>
        <taxon>Echinodermata</taxon>
        <taxon>Eleutherozoa</taxon>
        <taxon>Echinozoa</taxon>
        <taxon>Holothuroidea</taxon>
        <taxon>Aspidochirotacea</taxon>
        <taxon>Aspidochirotida</taxon>
        <taxon>Holothuriidae</taxon>
        <taxon>Holothuria</taxon>
    </lineage>
</organism>
<feature type="compositionally biased region" description="Basic and acidic residues" evidence="1">
    <location>
        <begin position="371"/>
        <end position="387"/>
    </location>
</feature>
<dbReference type="CDD" id="cd01644">
    <property type="entry name" value="RT_pepA17"/>
    <property type="match status" value="1"/>
</dbReference>
<dbReference type="Gene3D" id="3.30.70.270">
    <property type="match status" value="1"/>
</dbReference>
<dbReference type="Pfam" id="PF03564">
    <property type="entry name" value="DUF1759"/>
    <property type="match status" value="1"/>
</dbReference>
<dbReference type="InterPro" id="IPR012337">
    <property type="entry name" value="RNaseH-like_sf"/>
</dbReference>
<proteinExistence type="predicted"/>
<dbReference type="GO" id="GO:0015074">
    <property type="term" value="P:DNA integration"/>
    <property type="evidence" value="ECO:0007669"/>
    <property type="project" value="InterPro"/>
</dbReference>
<dbReference type="OrthoDB" id="6138997at2759"/>
<dbReference type="SUPFAM" id="SSF56672">
    <property type="entry name" value="DNA/RNA polymerases"/>
    <property type="match status" value="1"/>
</dbReference>
<dbReference type="EMBL" id="JAIZAY010000021">
    <property type="protein sequence ID" value="KAJ8021526.1"/>
    <property type="molecule type" value="Genomic_DNA"/>
</dbReference>
<dbReference type="Gene3D" id="3.10.10.10">
    <property type="entry name" value="HIV Type 1 Reverse Transcriptase, subunit A, domain 1"/>
    <property type="match status" value="1"/>
</dbReference>
<feature type="domain" description="Integrase catalytic" evidence="2">
    <location>
        <begin position="1395"/>
        <end position="1592"/>
    </location>
</feature>
<protein>
    <recommendedName>
        <fullName evidence="2">Integrase catalytic domain-containing protein</fullName>
    </recommendedName>
</protein>
<dbReference type="InterPro" id="IPR008042">
    <property type="entry name" value="Retrotrans_Pao"/>
</dbReference>
<comment type="caution">
    <text evidence="3">The sequence shown here is derived from an EMBL/GenBank/DDBJ whole genome shotgun (WGS) entry which is preliminary data.</text>
</comment>
<dbReference type="Proteomes" id="UP001152320">
    <property type="component" value="Chromosome 21"/>
</dbReference>
<dbReference type="PANTHER" id="PTHR47331">
    <property type="entry name" value="PHD-TYPE DOMAIN-CONTAINING PROTEIN"/>
    <property type="match status" value="1"/>
</dbReference>
<dbReference type="InterPro" id="IPR043128">
    <property type="entry name" value="Rev_trsase/Diguanyl_cyclase"/>
</dbReference>
<dbReference type="Pfam" id="PF17921">
    <property type="entry name" value="Integrase_H2C2"/>
    <property type="match status" value="1"/>
</dbReference>
<dbReference type="PROSITE" id="PS50994">
    <property type="entry name" value="INTEGRASE"/>
    <property type="match status" value="1"/>
</dbReference>